<accession>H8KQ00</accession>
<dbReference type="STRING" id="929556.Solca_1000"/>
<feature type="chain" id="PRO_5003613271" description="DUF4136 domain-containing protein" evidence="1">
    <location>
        <begin position="25"/>
        <end position="282"/>
    </location>
</feature>
<evidence type="ECO:0000256" key="1">
    <source>
        <dbReference type="SAM" id="SignalP"/>
    </source>
</evidence>
<sequence length="282" mass="32150">MKIKLYTILLIPVLAFTACSTVKLGVPEQFSSQATEMHVKGLNGFTINQKLAFGDYTTSNIKNGWVRTQEKNDRVSDVSTEDRLLKVFNIDNINKTTTSTIKYQYSLYDVDGLEAQVFCIERKSAEEQDIKTQIKWLTDISSTKNYQYSFSAAILPLIPNYDEPWQVVLYNNYEAKKDTAKHLFDLPYIEEDGYATNGKETIAIRTIRTQKATTQKGRPVNMPVKMPAGYELRIDDGVVGIIDTYDNNVWIYNEMDKKTKFILASVSSAILLRKLESTEDVD</sequence>
<name>H8KQ00_SOLCM</name>
<keyword evidence="1" id="KW-0732">Signal</keyword>
<gene>
    <name evidence="2" type="ordered locus">Solca_1000</name>
</gene>
<organism evidence="2 3">
    <name type="scientific">Solitalea canadensis (strain ATCC 29591 / DSM 3403 / JCM 21819 / LMG 8368 / NBRC 15130 / NCIMB 12057 / USAM 9D)</name>
    <name type="common">Flexibacter canadensis</name>
    <dbReference type="NCBI Taxonomy" id="929556"/>
    <lineage>
        <taxon>Bacteria</taxon>
        <taxon>Pseudomonadati</taxon>
        <taxon>Bacteroidota</taxon>
        <taxon>Sphingobacteriia</taxon>
        <taxon>Sphingobacteriales</taxon>
        <taxon>Sphingobacteriaceae</taxon>
        <taxon>Solitalea</taxon>
    </lineage>
</organism>
<evidence type="ECO:0000313" key="2">
    <source>
        <dbReference type="EMBL" id="AFD06109.1"/>
    </source>
</evidence>
<evidence type="ECO:0000313" key="3">
    <source>
        <dbReference type="Proteomes" id="UP000007590"/>
    </source>
</evidence>
<feature type="signal peptide" evidence="1">
    <location>
        <begin position="1"/>
        <end position="24"/>
    </location>
</feature>
<dbReference type="Proteomes" id="UP000007590">
    <property type="component" value="Chromosome"/>
</dbReference>
<dbReference type="HOGENOM" id="CLU_1007720_0_0_10"/>
<dbReference type="eggNOG" id="ENOG503018D">
    <property type="taxonomic scope" value="Bacteria"/>
</dbReference>
<dbReference type="OrthoDB" id="1420435at2"/>
<evidence type="ECO:0008006" key="4">
    <source>
        <dbReference type="Google" id="ProtNLM"/>
    </source>
</evidence>
<keyword evidence="3" id="KW-1185">Reference proteome</keyword>
<dbReference type="AlphaFoldDB" id="H8KQ00"/>
<reference evidence="2" key="1">
    <citation type="submission" date="2012-02" db="EMBL/GenBank/DDBJ databases">
        <title>The complete genome of Solitalea canadensis DSM 3403.</title>
        <authorList>
            <consortium name="US DOE Joint Genome Institute (JGI-PGF)"/>
            <person name="Lucas S."/>
            <person name="Copeland A."/>
            <person name="Lapidus A."/>
            <person name="Glavina del Rio T."/>
            <person name="Dalin E."/>
            <person name="Tice H."/>
            <person name="Bruce D."/>
            <person name="Goodwin L."/>
            <person name="Pitluck S."/>
            <person name="Peters L."/>
            <person name="Ovchinnikova G."/>
            <person name="Lu M."/>
            <person name="Kyrpides N."/>
            <person name="Mavromatis K."/>
            <person name="Ivanova N."/>
            <person name="Brettin T."/>
            <person name="Detter J.C."/>
            <person name="Han C."/>
            <person name="Larimer F."/>
            <person name="Land M."/>
            <person name="Hauser L."/>
            <person name="Markowitz V."/>
            <person name="Cheng J.-F."/>
            <person name="Hugenholtz P."/>
            <person name="Woyke T."/>
            <person name="Wu D."/>
            <person name="Spring S."/>
            <person name="Schroeder M."/>
            <person name="Kopitz M."/>
            <person name="Brambilla E."/>
            <person name="Klenk H.-P."/>
            <person name="Eisen J.A."/>
        </authorList>
    </citation>
    <scope>NUCLEOTIDE SEQUENCE</scope>
    <source>
        <strain evidence="2">DSM 3403</strain>
    </source>
</reference>
<dbReference type="EMBL" id="CP003349">
    <property type="protein sequence ID" value="AFD06109.1"/>
    <property type="molecule type" value="Genomic_DNA"/>
</dbReference>
<dbReference type="RefSeq" id="WP_014679337.1">
    <property type="nucleotide sequence ID" value="NC_017770.1"/>
</dbReference>
<dbReference type="PROSITE" id="PS51257">
    <property type="entry name" value="PROKAR_LIPOPROTEIN"/>
    <property type="match status" value="1"/>
</dbReference>
<protein>
    <recommendedName>
        <fullName evidence="4">DUF4136 domain-containing protein</fullName>
    </recommendedName>
</protein>
<dbReference type="KEGG" id="scn:Solca_1000"/>
<proteinExistence type="predicted"/>